<sequence length="149" mass="17638">MTEQEFYINIGYLANPIRETNIEAEMHPRRQVSFITEYASWTNNFPLPTNTSAKPYYVWLPETDKYGLELRVYFISNENMPQSLYNILEPRKIQNRPGYEKWKRRISTNNNVIPLLKTGFILGTIQDINRIKVLIPALFINNFDEGYKL</sequence>
<reference evidence="1" key="1">
    <citation type="submission" date="2019-03" db="EMBL/GenBank/DDBJ databases">
        <title>Single cell metagenomics reveals metabolic interactions within the superorganism composed of flagellate Streblomastix strix and complex community of Bacteroidetes bacteria on its surface.</title>
        <authorList>
            <person name="Treitli S.C."/>
            <person name="Kolisko M."/>
            <person name="Husnik F."/>
            <person name="Keeling P."/>
            <person name="Hampl V."/>
        </authorList>
    </citation>
    <scope>NUCLEOTIDE SEQUENCE</scope>
    <source>
        <strain evidence="1">STM</strain>
    </source>
</reference>
<gene>
    <name evidence="1" type="ORF">EZS27_001730</name>
</gene>
<evidence type="ECO:0000313" key="1">
    <source>
        <dbReference type="EMBL" id="KAA6350883.1"/>
    </source>
</evidence>
<dbReference type="AlphaFoldDB" id="A0A5J4SZS4"/>
<organism evidence="1">
    <name type="scientific">termite gut metagenome</name>
    <dbReference type="NCBI Taxonomy" id="433724"/>
    <lineage>
        <taxon>unclassified sequences</taxon>
        <taxon>metagenomes</taxon>
        <taxon>organismal metagenomes</taxon>
    </lineage>
</organism>
<dbReference type="EMBL" id="SNRY01000021">
    <property type="protein sequence ID" value="KAA6350883.1"/>
    <property type="molecule type" value="Genomic_DNA"/>
</dbReference>
<proteinExistence type="predicted"/>
<comment type="caution">
    <text evidence="1">The sequence shown here is derived from an EMBL/GenBank/DDBJ whole genome shotgun (WGS) entry which is preliminary data.</text>
</comment>
<name>A0A5J4SZS4_9ZZZZ</name>
<accession>A0A5J4SZS4</accession>
<protein>
    <submittedName>
        <fullName evidence="1">Uncharacterized protein</fullName>
    </submittedName>
</protein>